<dbReference type="OrthoDB" id="10649024at2759"/>
<reference evidence="2 3" key="1">
    <citation type="submission" date="2020-11" db="EMBL/GenBank/DDBJ databases">
        <title>Kefir isolates.</title>
        <authorList>
            <person name="Marcisauskas S."/>
            <person name="Kim Y."/>
            <person name="Blasche S."/>
        </authorList>
    </citation>
    <scope>NUCLEOTIDE SEQUENCE [LARGE SCALE GENOMIC DNA]</scope>
    <source>
        <strain evidence="2 3">KR</strain>
    </source>
</reference>
<evidence type="ECO:0000313" key="3">
    <source>
        <dbReference type="Proteomes" id="UP000777482"/>
    </source>
</evidence>
<gene>
    <name evidence="2" type="ORF">C6P46_006623</name>
</gene>
<comment type="caution">
    <text evidence="2">The sequence shown here is derived from an EMBL/GenBank/DDBJ whole genome shotgun (WGS) entry which is preliminary data.</text>
</comment>
<evidence type="ECO:0000256" key="1">
    <source>
        <dbReference type="SAM" id="MobiDB-lite"/>
    </source>
</evidence>
<protein>
    <submittedName>
        <fullName evidence="2">Uncharacterized protein</fullName>
    </submittedName>
</protein>
<keyword evidence="3" id="KW-1185">Reference proteome</keyword>
<proteinExistence type="predicted"/>
<dbReference type="EMBL" id="PUHQ01000084">
    <property type="protein sequence ID" value="KAG0657230.1"/>
    <property type="molecule type" value="Genomic_DNA"/>
</dbReference>
<dbReference type="Proteomes" id="UP000777482">
    <property type="component" value="Unassembled WGS sequence"/>
</dbReference>
<feature type="compositionally biased region" description="Pro residues" evidence="1">
    <location>
        <begin position="708"/>
        <end position="721"/>
    </location>
</feature>
<organism evidence="2 3">
    <name type="scientific">Rhodotorula mucilaginosa</name>
    <name type="common">Yeast</name>
    <name type="synonym">Rhodotorula rubra</name>
    <dbReference type="NCBI Taxonomy" id="5537"/>
    <lineage>
        <taxon>Eukaryota</taxon>
        <taxon>Fungi</taxon>
        <taxon>Dikarya</taxon>
        <taxon>Basidiomycota</taxon>
        <taxon>Pucciniomycotina</taxon>
        <taxon>Microbotryomycetes</taxon>
        <taxon>Sporidiobolales</taxon>
        <taxon>Sporidiobolaceae</taxon>
        <taxon>Rhodotorula</taxon>
    </lineage>
</organism>
<sequence length="728" mass="81557">MRVYGFCMGNAAPRASVAQEIQDNGQLALAWASFPPAQYNAVRYCYSRLLSRTLVLHRHFAPALSPSSLVLLRGQAGPAPYTALALFSLLFPSSPTFLSSASAPAVALIARLPLLRPPSLENATRMGSHRDRVRSSFPLFSRSAKLNDRMSFAQNPYVPGARSVVETNPERTSSIRSWKPRMKDAMDECQQARFKYKFWALHQPRSKPEGRHSIQDQKNFSLDNHITLTAEGEEYRKKLEAEVLKTEHHLKSLAQDCLDQNKKALCSTYQYAVTRTETVKARLETFAHVQLPETHWQDLARYSAAYECPLQERESRDHQLTLNQRQQSNLHKAEYAYNQALVQAELCSYEEPLGCTFGMTDAERGLDGWHVCGEHNQLFYSKIPVVKISDTKWVNIQNFDRHNWTSAMHSAHEEQAVCELVHHTDGAGSSMTNFAAKMPETIEQFSLVVNHQREASLPSHTTVVQAVSYAVGVEFTRKTSSVNYVLPHEGKRDTEWNLVGEIKAIAMIAGPRYVRARELTVKKGEPVKHGLRVPVWAASRVLKERKHEGDDYIGPTPHDPYAKIPSPQNLPLRLNMWQLTKLDEGLVWGKDVHPPPPPPRQVEWVCSVEGFDCTEGWKPTSLRGFSATVLRFTLDWPPPLALWGCVPRSISAPPSRLDNPPHAPPGSPPSVHTPVARDRKNPAHVFTRTGPDGPRSYIPPLEMSASAPGPPNPFAWSPPEPGQGSGTY</sequence>
<name>A0A9P6VWP2_RHOMI</name>
<dbReference type="AlphaFoldDB" id="A0A9P6VWP2"/>
<feature type="region of interest" description="Disordered" evidence="1">
    <location>
        <begin position="654"/>
        <end position="728"/>
    </location>
</feature>
<accession>A0A9P6VWP2</accession>
<evidence type="ECO:0000313" key="2">
    <source>
        <dbReference type="EMBL" id="KAG0657230.1"/>
    </source>
</evidence>